<organism evidence="1 2">
    <name type="scientific">Limnovirga soli</name>
    <dbReference type="NCBI Taxonomy" id="2656915"/>
    <lineage>
        <taxon>Bacteria</taxon>
        <taxon>Pseudomonadati</taxon>
        <taxon>Bacteroidota</taxon>
        <taxon>Chitinophagia</taxon>
        <taxon>Chitinophagales</taxon>
        <taxon>Chitinophagaceae</taxon>
        <taxon>Limnovirga</taxon>
    </lineage>
</organism>
<dbReference type="PROSITE" id="PS51257">
    <property type="entry name" value="PROKAR_LIPOPROTEIN"/>
    <property type="match status" value="1"/>
</dbReference>
<protein>
    <recommendedName>
        <fullName evidence="3">Lipoprotein</fullName>
    </recommendedName>
</protein>
<keyword evidence="2" id="KW-1185">Reference proteome</keyword>
<name>A0A8J8JTJ1_9BACT</name>
<dbReference type="EMBL" id="WHPF01000007">
    <property type="protein sequence ID" value="NNV55998.1"/>
    <property type="molecule type" value="Genomic_DNA"/>
</dbReference>
<gene>
    <name evidence="1" type="ORF">GD597_11050</name>
</gene>
<dbReference type="AlphaFoldDB" id="A0A8J8JTJ1"/>
<dbReference type="RefSeq" id="WP_171607940.1">
    <property type="nucleotide sequence ID" value="NZ_WHPF01000007.1"/>
</dbReference>
<dbReference type="Proteomes" id="UP000598971">
    <property type="component" value="Unassembled WGS sequence"/>
</dbReference>
<evidence type="ECO:0000313" key="1">
    <source>
        <dbReference type="EMBL" id="NNV55998.1"/>
    </source>
</evidence>
<evidence type="ECO:0008006" key="3">
    <source>
        <dbReference type="Google" id="ProtNLM"/>
    </source>
</evidence>
<reference evidence="1" key="1">
    <citation type="submission" date="2019-10" db="EMBL/GenBank/DDBJ databases">
        <title>Draft genome sequence of Panacibacter sp. KCS-6.</title>
        <authorList>
            <person name="Yim K.J."/>
        </authorList>
    </citation>
    <scope>NUCLEOTIDE SEQUENCE</scope>
    <source>
        <strain evidence="1">KCS-6</strain>
    </source>
</reference>
<comment type="caution">
    <text evidence="1">The sequence shown here is derived from an EMBL/GenBank/DDBJ whole genome shotgun (WGS) entry which is preliminary data.</text>
</comment>
<proteinExistence type="predicted"/>
<evidence type="ECO:0000313" key="2">
    <source>
        <dbReference type="Proteomes" id="UP000598971"/>
    </source>
</evidence>
<accession>A0A8J8JTJ1</accession>
<sequence length="198" mass="22129">MHYKQIFAIAAITALTACNNHAKKILVYANTGVQINQEAKTVVQKDTVGHVDKELIYPTSDKVSLTVTGISGNTSIEIAEDGYYIVNLKAKDTIIGGFQKYSKPEDANRLMTQETLQHNIDSLQQMVANTNINAQNRTFFILPNTAVKISANINAHVVGPYHRMTSIAKEGNEEPEVYRFYSINEVRETIEKLIKLTK</sequence>